<dbReference type="Proteomes" id="UP001174839">
    <property type="component" value="Unassembled WGS sequence"/>
</dbReference>
<proteinExistence type="predicted"/>
<keyword evidence="3" id="KW-1185">Reference proteome</keyword>
<name>A0ABT7WAM4_9FLAO</name>
<evidence type="ECO:0000256" key="1">
    <source>
        <dbReference type="SAM" id="Phobius"/>
    </source>
</evidence>
<organism evidence="2 3">
    <name type="scientific">Robiginitalea aurantiaca</name>
    <dbReference type="NCBI Taxonomy" id="3056915"/>
    <lineage>
        <taxon>Bacteria</taxon>
        <taxon>Pseudomonadati</taxon>
        <taxon>Bacteroidota</taxon>
        <taxon>Flavobacteriia</taxon>
        <taxon>Flavobacteriales</taxon>
        <taxon>Flavobacteriaceae</taxon>
        <taxon>Robiginitalea</taxon>
    </lineage>
</organism>
<feature type="transmembrane region" description="Helical" evidence="1">
    <location>
        <begin position="9"/>
        <end position="27"/>
    </location>
</feature>
<dbReference type="RefSeq" id="WP_289723333.1">
    <property type="nucleotide sequence ID" value="NZ_JAUDUY010000001.1"/>
</dbReference>
<accession>A0ABT7WAM4</accession>
<protein>
    <submittedName>
        <fullName evidence="2">Uncharacterized protein</fullName>
    </submittedName>
</protein>
<keyword evidence="1" id="KW-0812">Transmembrane</keyword>
<feature type="transmembrane region" description="Helical" evidence="1">
    <location>
        <begin position="90"/>
        <end position="115"/>
    </location>
</feature>
<evidence type="ECO:0000313" key="2">
    <source>
        <dbReference type="EMBL" id="MDM9629966.1"/>
    </source>
</evidence>
<comment type="caution">
    <text evidence="2">The sequence shown here is derived from an EMBL/GenBank/DDBJ whole genome shotgun (WGS) entry which is preliminary data.</text>
</comment>
<feature type="transmembrane region" description="Helical" evidence="1">
    <location>
        <begin position="57"/>
        <end position="78"/>
    </location>
</feature>
<reference evidence="2" key="1">
    <citation type="submission" date="2023-06" db="EMBL/GenBank/DDBJ databases">
        <title>Robiginitalea aurantiacus sp. nov. and Algoriphagus sediminis sp. nov., isolated from coastal sediment.</title>
        <authorList>
            <person name="Zhou Z.Y."/>
            <person name="An J."/>
            <person name="Jia Y.W."/>
            <person name="Du Z.J."/>
        </authorList>
    </citation>
    <scope>NUCLEOTIDE SEQUENCE</scope>
    <source>
        <strain evidence="2">M39</strain>
    </source>
</reference>
<sequence>MATEMTPGTWLKIGFYTGLLLVLLGVLEPLRGALSVVFGSFLIASVTYRYKDPQHTYYLIAALLIFIGAAVLWIRYYFSGVDLETALLKSWGILILAYPIGWLFILVLLFVRLFWMKNF</sequence>
<keyword evidence="1" id="KW-0472">Membrane</keyword>
<keyword evidence="1" id="KW-1133">Transmembrane helix</keyword>
<gene>
    <name evidence="2" type="ORF">QU605_00675</name>
</gene>
<evidence type="ECO:0000313" key="3">
    <source>
        <dbReference type="Proteomes" id="UP001174839"/>
    </source>
</evidence>
<dbReference type="EMBL" id="JAUDUY010000001">
    <property type="protein sequence ID" value="MDM9629966.1"/>
    <property type="molecule type" value="Genomic_DNA"/>
</dbReference>